<keyword evidence="9" id="KW-1185">Reference proteome</keyword>
<feature type="domain" description="EamA" evidence="7">
    <location>
        <begin position="13"/>
        <end position="150"/>
    </location>
</feature>
<feature type="transmembrane region" description="Helical" evidence="6">
    <location>
        <begin position="9"/>
        <end position="30"/>
    </location>
</feature>
<dbReference type="AlphaFoldDB" id="A0AAP2DUU7"/>
<feature type="transmembrane region" description="Helical" evidence="6">
    <location>
        <begin position="197"/>
        <end position="216"/>
    </location>
</feature>
<gene>
    <name evidence="8" type="ORF">KK083_29675</name>
</gene>
<sequence length="306" mass="32950">MRSPGKQSYFIGGIVICLFGAICFSTKAIFVKLAYRDTAVDAVALLALRMIFSLPFFIVSAWIASSKTDNVKFTFRQWVAVALVGCLGYYISSLLDFLGLQYVSAGIERLVLFVYPTLVLLISAVVFKEKIERFQWIAVAVTYAGLLLAFVSEAKLNDAQGPDFYLGAALIFACAITYAMYIVGSGRLIPSVGAAKFNSYAMSFACVAVLLHFFITSNVSLLDLPAQTYTYSIAMALLSTVIPSYLVTEGIKRIGSDNAAIVGSVGPVSTIIQANIFLHEPVLAAQVAGTALILVGVLLIGRGKRK</sequence>
<name>A0AAP2DUU7_9BACT</name>
<dbReference type="PANTHER" id="PTHR42920">
    <property type="entry name" value="OS03G0707200 PROTEIN-RELATED"/>
    <property type="match status" value="1"/>
</dbReference>
<dbReference type="GO" id="GO:0005886">
    <property type="term" value="C:plasma membrane"/>
    <property type="evidence" value="ECO:0007669"/>
    <property type="project" value="UniProtKB-SubCell"/>
</dbReference>
<evidence type="ECO:0000313" key="9">
    <source>
        <dbReference type="Proteomes" id="UP001319200"/>
    </source>
</evidence>
<feature type="transmembrane region" description="Helical" evidence="6">
    <location>
        <begin position="134"/>
        <end position="152"/>
    </location>
</feature>
<keyword evidence="3 6" id="KW-0812">Transmembrane</keyword>
<dbReference type="EMBL" id="JAHESF010000057">
    <property type="protein sequence ID" value="MBT1701099.1"/>
    <property type="molecule type" value="Genomic_DNA"/>
</dbReference>
<feature type="transmembrane region" description="Helical" evidence="6">
    <location>
        <begin position="77"/>
        <end position="98"/>
    </location>
</feature>
<evidence type="ECO:0000256" key="5">
    <source>
        <dbReference type="ARBA" id="ARBA00023136"/>
    </source>
</evidence>
<evidence type="ECO:0000259" key="7">
    <source>
        <dbReference type="Pfam" id="PF00892"/>
    </source>
</evidence>
<comment type="subcellular location">
    <subcellularLocation>
        <location evidence="1">Cell membrane</location>
        <topology evidence="1">Multi-pass membrane protein</topology>
    </subcellularLocation>
</comment>
<accession>A0AAP2DUU7</accession>
<feature type="transmembrane region" description="Helical" evidence="6">
    <location>
        <begin position="228"/>
        <end position="247"/>
    </location>
</feature>
<feature type="transmembrane region" description="Helical" evidence="6">
    <location>
        <begin position="164"/>
        <end position="185"/>
    </location>
</feature>
<evidence type="ECO:0000256" key="4">
    <source>
        <dbReference type="ARBA" id="ARBA00022989"/>
    </source>
</evidence>
<feature type="transmembrane region" description="Helical" evidence="6">
    <location>
        <begin position="110"/>
        <end position="127"/>
    </location>
</feature>
<feature type="domain" description="EamA" evidence="7">
    <location>
        <begin position="166"/>
        <end position="301"/>
    </location>
</feature>
<dbReference type="SUPFAM" id="SSF103481">
    <property type="entry name" value="Multidrug resistance efflux transporter EmrE"/>
    <property type="match status" value="2"/>
</dbReference>
<dbReference type="InterPro" id="IPR037185">
    <property type="entry name" value="EmrE-like"/>
</dbReference>
<evidence type="ECO:0000256" key="2">
    <source>
        <dbReference type="ARBA" id="ARBA00022475"/>
    </source>
</evidence>
<dbReference type="Pfam" id="PF00892">
    <property type="entry name" value="EamA"/>
    <property type="match status" value="2"/>
</dbReference>
<reference evidence="8 9" key="1">
    <citation type="submission" date="2021-05" db="EMBL/GenBank/DDBJ databases">
        <title>A Polyphasic approach of four new species of the genus Ohtaekwangia: Ohtaekwangia histidinii sp. nov., Ohtaekwangia cretensis sp. nov., Ohtaekwangia indiensis sp. nov., Ohtaekwangia reichenbachii sp. nov. from diverse environment.</title>
        <authorList>
            <person name="Octaviana S."/>
        </authorList>
    </citation>
    <scope>NUCLEOTIDE SEQUENCE [LARGE SCALE GENOMIC DNA]</scope>
    <source>
        <strain evidence="8 9">PWU4</strain>
    </source>
</reference>
<keyword evidence="5 6" id="KW-0472">Membrane</keyword>
<feature type="transmembrane region" description="Helical" evidence="6">
    <location>
        <begin position="283"/>
        <end position="301"/>
    </location>
</feature>
<evidence type="ECO:0000256" key="3">
    <source>
        <dbReference type="ARBA" id="ARBA00022692"/>
    </source>
</evidence>
<dbReference type="PANTHER" id="PTHR42920:SF5">
    <property type="entry name" value="EAMA DOMAIN-CONTAINING PROTEIN"/>
    <property type="match status" value="1"/>
</dbReference>
<dbReference type="Proteomes" id="UP001319200">
    <property type="component" value="Unassembled WGS sequence"/>
</dbReference>
<dbReference type="InterPro" id="IPR051258">
    <property type="entry name" value="Diverse_Substrate_Transporter"/>
</dbReference>
<feature type="transmembrane region" description="Helical" evidence="6">
    <location>
        <begin position="259"/>
        <end position="277"/>
    </location>
</feature>
<organism evidence="8 9">
    <name type="scientific">Chryseosolibacter histidini</name>
    <dbReference type="NCBI Taxonomy" id="2782349"/>
    <lineage>
        <taxon>Bacteria</taxon>
        <taxon>Pseudomonadati</taxon>
        <taxon>Bacteroidota</taxon>
        <taxon>Cytophagia</taxon>
        <taxon>Cytophagales</taxon>
        <taxon>Chryseotaleaceae</taxon>
        <taxon>Chryseosolibacter</taxon>
    </lineage>
</organism>
<dbReference type="RefSeq" id="WP_254169786.1">
    <property type="nucleotide sequence ID" value="NZ_JAHESF010000057.1"/>
</dbReference>
<feature type="transmembrane region" description="Helical" evidence="6">
    <location>
        <begin position="42"/>
        <end position="65"/>
    </location>
</feature>
<keyword evidence="2" id="KW-1003">Cell membrane</keyword>
<proteinExistence type="predicted"/>
<keyword evidence="4 6" id="KW-1133">Transmembrane helix</keyword>
<comment type="caution">
    <text evidence="8">The sequence shown here is derived from an EMBL/GenBank/DDBJ whole genome shotgun (WGS) entry which is preliminary data.</text>
</comment>
<dbReference type="InterPro" id="IPR000620">
    <property type="entry name" value="EamA_dom"/>
</dbReference>
<evidence type="ECO:0000256" key="1">
    <source>
        <dbReference type="ARBA" id="ARBA00004651"/>
    </source>
</evidence>
<evidence type="ECO:0000256" key="6">
    <source>
        <dbReference type="SAM" id="Phobius"/>
    </source>
</evidence>
<evidence type="ECO:0000313" key="8">
    <source>
        <dbReference type="EMBL" id="MBT1701099.1"/>
    </source>
</evidence>
<protein>
    <submittedName>
        <fullName evidence="8">DMT family transporter</fullName>
    </submittedName>
</protein>